<dbReference type="EMBL" id="BTSX01000001">
    <property type="protein sequence ID" value="GMS80680.1"/>
    <property type="molecule type" value="Genomic_DNA"/>
</dbReference>
<feature type="non-terminal residue" evidence="2">
    <location>
        <position position="1"/>
    </location>
</feature>
<feature type="region of interest" description="Disordered" evidence="1">
    <location>
        <begin position="34"/>
        <end position="60"/>
    </location>
</feature>
<comment type="caution">
    <text evidence="2">The sequence shown here is derived from an EMBL/GenBank/DDBJ whole genome shotgun (WGS) entry which is preliminary data.</text>
</comment>
<sequence length="60" mass="7057">GFPLCHYIFELFFLHFSRCIENYSGEEFMGTREMGPDGDLIHQNKGVAGRSQHHHQQRHL</sequence>
<protein>
    <submittedName>
        <fullName evidence="2">Uncharacterized protein</fullName>
    </submittedName>
</protein>
<evidence type="ECO:0000313" key="3">
    <source>
        <dbReference type="Proteomes" id="UP001432027"/>
    </source>
</evidence>
<evidence type="ECO:0000256" key="1">
    <source>
        <dbReference type="SAM" id="MobiDB-lite"/>
    </source>
</evidence>
<dbReference type="AlphaFoldDB" id="A0AAV5SE35"/>
<gene>
    <name evidence="2" type="ORF">PENTCL1PPCAC_2855</name>
</gene>
<organism evidence="2 3">
    <name type="scientific">Pristionchus entomophagus</name>
    <dbReference type="NCBI Taxonomy" id="358040"/>
    <lineage>
        <taxon>Eukaryota</taxon>
        <taxon>Metazoa</taxon>
        <taxon>Ecdysozoa</taxon>
        <taxon>Nematoda</taxon>
        <taxon>Chromadorea</taxon>
        <taxon>Rhabditida</taxon>
        <taxon>Rhabditina</taxon>
        <taxon>Diplogasteromorpha</taxon>
        <taxon>Diplogasteroidea</taxon>
        <taxon>Neodiplogasteridae</taxon>
        <taxon>Pristionchus</taxon>
    </lineage>
</organism>
<proteinExistence type="predicted"/>
<feature type="non-terminal residue" evidence="2">
    <location>
        <position position="60"/>
    </location>
</feature>
<dbReference type="Proteomes" id="UP001432027">
    <property type="component" value="Unassembled WGS sequence"/>
</dbReference>
<name>A0AAV5SE35_9BILA</name>
<evidence type="ECO:0000313" key="2">
    <source>
        <dbReference type="EMBL" id="GMS80680.1"/>
    </source>
</evidence>
<keyword evidence="3" id="KW-1185">Reference proteome</keyword>
<reference evidence="2" key="1">
    <citation type="submission" date="2023-10" db="EMBL/GenBank/DDBJ databases">
        <title>Genome assembly of Pristionchus species.</title>
        <authorList>
            <person name="Yoshida K."/>
            <person name="Sommer R.J."/>
        </authorList>
    </citation>
    <scope>NUCLEOTIDE SEQUENCE</scope>
    <source>
        <strain evidence="2">RS0144</strain>
    </source>
</reference>
<accession>A0AAV5SE35</accession>
<feature type="compositionally biased region" description="Basic residues" evidence="1">
    <location>
        <begin position="51"/>
        <end position="60"/>
    </location>
</feature>